<name>A0A0F9APA7_9ZZZZ</name>
<protein>
    <submittedName>
        <fullName evidence="1">Uncharacterized protein</fullName>
    </submittedName>
</protein>
<proteinExistence type="predicted"/>
<dbReference type="Gene3D" id="3.20.20.150">
    <property type="entry name" value="Divalent-metal-dependent TIM barrel enzymes"/>
    <property type="match status" value="1"/>
</dbReference>
<dbReference type="AlphaFoldDB" id="A0A0F9APA7"/>
<comment type="caution">
    <text evidence="1">The sequence shown here is derived from an EMBL/GenBank/DDBJ whole genome shotgun (WGS) entry which is preliminary data.</text>
</comment>
<dbReference type="InterPro" id="IPR036390">
    <property type="entry name" value="WH_DNA-bd_sf"/>
</dbReference>
<dbReference type="EMBL" id="LAZR01041748">
    <property type="protein sequence ID" value="KKL11210.1"/>
    <property type="molecule type" value="Genomic_DNA"/>
</dbReference>
<accession>A0A0F9APA7</accession>
<gene>
    <name evidence="1" type="ORF">LCGC14_2548100</name>
</gene>
<evidence type="ECO:0000313" key="1">
    <source>
        <dbReference type="EMBL" id="KKL11210.1"/>
    </source>
</evidence>
<reference evidence="1" key="1">
    <citation type="journal article" date="2015" name="Nature">
        <title>Complex archaea that bridge the gap between prokaryotes and eukaryotes.</title>
        <authorList>
            <person name="Spang A."/>
            <person name="Saw J.H."/>
            <person name="Jorgensen S.L."/>
            <person name="Zaremba-Niedzwiedzka K."/>
            <person name="Martijn J."/>
            <person name="Lind A.E."/>
            <person name="van Eijk R."/>
            <person name="Schleper C."/>
            <person name="Guy L."/>
            <person name="Ettema T.J."/>
        </authorList>
    </citation>
    <scope>NUCLEOTIDE SEQUENCE</scope>
</reference>
<sequence length="177" mass="18749">MAKLEIGVIVGLKPEPEGEIRKAAGMGLTSCQVVTWDPDLYVRPVGEALLAAAEKHGVTITTLWAGYPGPRVWNFTEGPATIGLVPAEYRAMRVQALCKAASFAGEIALPSITTHVGFIPEDPNHPDFAGTVEALKQVAGEIGLSHEALYRTLAALERDGLVARDGGKIALHGRDTV</sequence>
<dbReference type="SUPFAM" id="SSF46785">
    <property type="entry name" value="Winged helix' DNA-binding domain"/>
    <property type="match status" value="1"/>
</dbReference>
<dbReference type="SUPFAM" id="SSF51658">
    <property type="entry name" value="Xylose isomerase-like"/>
    <property type="match status" value="1"/>
</dbReference>
<dbReference type="InterPro" id="IPR036237">
    <property type="entry name" value="Xyl_isomerase-like_sf"/>
</dbReference>
<organism evidence="1">
    <name type="scientific">marine sediment metagenome</name>
    <dbReference type="NCBI Taxonomy" id="412755"/>
    <lineage>
        <taxon>unclassified sequences</taxon>
        <taxon>metagenomes</taxon>
        <taxon>ecological metagenomes</taxon>
    </lineage>
</organism>